<sequence>MEETVMEELICEEAILAEEIPEVKPAAVVNKNGVKAEAAIASGGGGAASGFSGTKIFTWFMVLALLGVWSSVAVVWLELVDYDNVIGKLSAYDADGDGDFDVEDAKVLLGVKERPVSLVQREAKEESAVEEQTEPIVEEVIQTTEGTEEDEQQAPEGESPDAVGTPAKSEDATEEAFEGILAVEAGSFEAEAAVQVEETAVPLPPISDDFIPEESKQFTDRPGSQETREAGNAEDQPEDMLKYKDKKKKPKLLNTFEKTIKTEIDAAEKLRKKGKVEEAVLAFDTLVQQYPQSPRCRYGKALAEDDLAEKMRSNDMLQKALITYKEASELPNATPDLIKATLKKRAERQQFLGRMRGALATLEKLVQIFPEDVALKNDLGVAHLLIGDNKSAKRVYEEVLAIAPSNGFAKVHYGFILKSENKIAESIPFLRDGLESGDPGTDDGRFYFHLGDALQRMGDDSAYKWYERGHQRGHFASVWQRSLYNVDGLKAQPWWTPKDTGYMDLVKTLERNWRTIRDEALSVMDKTTGLFVPEEENLREKGEWGQFTLWQQGKKAGESCHSVPKTCGLLERYPEATGCKRGQIKFSVMQPGTHVWPHTGPTNCRLRMHLGLVIPKTGCKIRCTNDTRAWEEGKVLIFDDSFEHEVWQDADSYRLIFIVDVWHPELTQYQRQTLSPI</sequence>
<proteinExistence type="inferred from homology"/>
<evidence type="ECO:0000256" key="1">
    <source>
        <dbReference type="ARBA" id="ARBA00004606"/>
    </source>
</evidence>
<dbReference type="GeneID" id="106590366"/>
<dbReference type="RefSeq" id="XP_045566608.1">
    <property type="nucleotide sequence ID" value="XM_045710652.1"/>
</dbReference>
<keyword evidence="10" id="KW-0802">TPR repeat</keyword>
<keyword evidence="6 12" id="KW-0472">Membrane</keyword>
<keyword evidence="7" id="KW-1015">Disulfide bond</keyword>
<dbReference type="SUPFAM" id="SSF51197">
    <property type="entry name" value="Clavaminate synthase-like"/>
    <property type="match status" value="1"/>
</dbReference>
<evidence type="ECO:0000259" key="14">
    <source>
        <dbReference type="Pfam" id="PF05279"/>
    </source>
</evidence>
<dbReference type="Pfam" id="PF05279">
    <property type="entry name" value="Asp-B-Hydro_N"/>
    <property type="match status" value="1"/>
</dbReference>
<dbReference type="InterPro" id="IPR039038">
    <property type="entry name" value="ASPH"/>
</dbReference>
<dbReference type="SUPFAM" id="SSF48452">
    <property type="entry name" value="TPR-like"/>
    <property type="match status" value="1"/>
</dbReference>
<organism evidence="15 16">
    <name type="scientific">Salmo salar</name>
    <name type="common">Atlantic salmon</name>
    <dbReference type="NCBI Taxonomy" id="8030"/>
    <lineage>
        <taxon>Eukaryota</taxon>
        <taxon>Metazoa</taxon>
        <taxon>Chordata</taxon>
        <taxon>Craniata</taxon>
        <taxon>Vertebrata</taxon>
        <taxon>Euteleostomi</taxon>
        <taxon>Actinopterygii</taxon>
        <taxon>Neopterygii</taxon>
        <taxon>Teleostei</taxon>
        <taxon>Protacanthopterygii</taxon>
        <taxon>Salmoniformes</taxon>
        <taxon>Salmonidae</taxon>
        <taxon>Salmoninae</taxon>
        <taxon>Salmo</taxon>
    </lineage>
</organism>
<dbReference type="PANTHER" id="PTHR12366">
    <property type="entry name" value="ASPARTYL/ASPARAGINYL BETA-HYDROXYLASE"/>
    <property type="match status" value="1"/>
</dbReference>
<feature type="domain" description="Aspartyl/asparaginy/proline hydroxylase" evidence="13">
    <location>
        <begin position="510"/>
        <end position="664"/>
    </location>
</feature>
<keyword evidence="4 12" id="KW-0812">Transmembrane</keyword>
<protein>
    <submittedName>
        <fullName evidence="16">Aspartyl/asparaginyl beta-hydroxylase isoform X14</fullName>
    </submittedName>
</protein>
<feature type="transmembrane region" description="Helical" evidence="12">
    <location>
        <begin position="56"/>
        <end position="77"/>
    </location>
</feature>
<keyword evidence="5 12" id="KW-1133">Transmembrane helix</keyword>
<evidence type="ECO:0000256" key="11">
    <source>
        <dbReference type="SAM" id="MobiDB-lite"/>
    </source>
</evidence>
<name>A0ABM3E6B7_SALSA</name>
<dbReference type="InterPro" id="IPR007803">
    <property type="entry name" value="Asp/Arg/Pro-Hydrxlase"/>
</dbReference>
<evidence type="ECO:0000256" key="9">
    <source>
        <dbReference type="ARBA" id="ARBA00037847"/>
    </source>
</evidence>
<dbReference type="Gene3D" id="1.25.40.10">
    <property type="entry name" value="Tetratricopeptide repeat domain"/>
    <property type="match status" value="1"/>
</dbReference>
<dbReference type="PROSITE" id="PS50005">
    <property type="entry name" value="TPR"/>
    <property type="match status" value="1"/>
</dbReference>
<dbReference type="PANTHER" id="PTHR12366:SF33">
    <property type="entry name" value="ASPARTYL_ASPARAGINYL BETA-HYDROXYLASE"/>
    <property type="match status" value="1"/>
</dbReference>
<evidence type="ECO:0000313" key="15">
    <source>
        <dbReference type="Proteomes" id="UP001652741"/>
    </source>
</evidence>
<dbReference type="Pfam" id="PF05118">
    <property type="entry name" value="Asp_Arg_Hydrox"/>
    <property type="match status" value="1"/>
</dbReference>
<keyword evidence="8" id="KW-0325">Glycoprotein</keyword>
<evidence type="ECO:0000259" key="13">
    <source>
        <dbReference type="Pfam" id="PF05118"/>
    </source>
</evidence>
<evidence type="ECO:0000256" key="2">
    <source>
        <dbReference type="ARBA" id="ARBA00007730"/>
    </source>
</evidence>
<dbReference type="Pfam" id="PF13174">
    <property type="entry name" value="TPR_6"/>
    <property type="match status" value="1"/>
</dbReference>
<dbReference type="InterPro" id="IPR027443">
    <property type="entry name" value="IPNS-like_sf"/>
</dbReference>
<keyword evidence="15" id="KW-1185">Reference proteome</keyword>
<dbReference type="Pfam" id="PF13181">
    <property type="entry name" value="TPR_8"/>
    <property type="match status" value="1"/>
</dbReference>
<evidence type="ECO:0000256" key="8">
    <source>
        <dbReference type="ARBA" id="ARBA00023180"/>
    </source>
</evidence>
<dbReference type="Gene3D" id="2.60.120.330">
    <property type="entry name" value="B-lactam Antibiotic, Isopenicillin N Synthase, Chain"/>
    <property type="match status" value="1"/>
</dbReference>
<evidence type="ECO:0000256" key="7">
    <source>
        <dbReference type="ARBA" id="ARBA00023157"/>
    </source>
</evidence>
<evidence type="ECO:0000313" key="16">
    <source>
        <dbReference type="RefSeq" id="XP_045566608.1"/>
    </source>
</evidence>
<dbReference type="InterPro" id="IPR007943">
    <property type="entry name" value="Asp-B-hydro/Triadin_dom"/>
</dbReference>
<evidence type="ECO:0000256" key="5">
    <source>
        <dbReference type="ARBA" id="ARBA00022989"/>
    </source>
</evidence>
<evidence type="ECO:0000256" key="4">
    <source>
        <dbReference type="ARBA" id="ARBA00022692"/>
    </source>
</evidence>
<feature type="region of interest" description="Disordered" evidence="11">
    <location>
        <begin position="144"/>
        <end position="173"/>
    </location>
</feature>
<evidence type="ECO:0000256" key="12">
    <source>
        <dbReference type="SAM" id="Phobius"/>
    </source>
</evidence>
<dbReference type="InterPro" id="IPR019734">
    <property type="entry name" value="TPR_rpt"/>
</dbReference>
<dbReference type="Proteomes" id="UP001652741">
    <property type="component" value="Chromosome ssa29"/>
</dbReference>
<accession>A0ABM3E6B7</accession>
<feature type="repeat" description="TPR" evidence="10">
    <location>
        <begin position="373"/>
        <end position="406"/>
    </location>
</feature>
<comment type="subcellular location">
    <subcellularLocation>
        <location evidence="9">Endomembrane system</location>
        <topology evidence="9">Single-pass membrane protein</topology>
    </subcellularLocation>
    <subcellularLocation>
        <location evidence="1">Membrane</location>
        <topology evidence="1">Single-pass type II membrane protein</topology>
    </subcellularLocation>
</comment>
<comment type="similarity">
    <text evidence="2">Belongs to the aspartyl/asparaginyl beta-hydroxylase family.</text>
</comment>
<reference evidence="16" key="1">
    <citation type="submission" date="2025-08" db="UniProtKB">
        <authorList>
            <consortium name="RefSeq"/>
        </authorList>
    </citation>
    <scope>IDENTIFICATION</scope>
</reference>
<dbReference type="InterPro" id="IPR011990">
    <property type="entry name" value="TPR-like_helical_dom_sf"/>
</dbReference>
<evidence type="ECO:0000256" key="6">
    <source>
        <dbReference type="ARBA" id="ARBA00023136"/>
    </source>
</evidence>
<evidence type="ECO:0000256" key="3">
    <source>
        <dbReference type="ARBA" id="ARBA00022553"/>
    </source>
</evidence>
<evidence type="ECO:0000256" key="10">
    <source>
        <dbReference type="PROSITE-ProRule" id="PRU00339"/>
    </source>
</evidence>
<keyword evidence="3" id="KW-0597">Phosphoprotein</keyword>
<gene>
    <name evidence="16" type="primary">unm_hu7910</name>
</gene>
<feature type="domain" description="Aspartyl beta-hydroxylase/Triadin" evidence="14">
    <location>
        <begin position="46"/>
        <end position="110"/>
    </location>
</feature>
<feature type="region of interest" description="Disordered" evidence="11">
    <location>
        <begin position="204"/>
        <end position="246"/>
    </location>
</feature>